<reference evidence="2 3" key="1">
    <citation type="submission" date="2018-06" db="EMBL/GenBank/DDBJ databases">
        <title>Genomic Encyclopedia of Type Strains, Phase IV (KMG-IV): sequencing the most valuable type-strain genomes for metagenomic binning, comparative biology and taxonomic classification.</title>
        <authorList>
            <person name="Goeker M."/>
        </authorList>
    </citation>
    <scope>NUCLEOTIDE SEQUENCE [LARGE SCALE GENOMIC DNA]</scope>
    <source>
        <strain evidence="2 3">DSM 24875</strain>
    </source>
</reference>
<keyword evidence="3" id="KW-1185">Reference proteome</keyword>
<organism evidence="2 3">
    <name type="scientific">Roseiarcus fermentans</name>
    <dbReference type="NCBI Taxonomy" id="1473586"/>
    <lineage>
        <taxon>Bacteria</taxon>
        <taxon>Pseudomonadati</taxon>
        <taxon>Pseudomonadota</taxon>
        <taxon>Alphaproteobacteria</taxon>
        <taxon>Hyphomicrobiales</taxon>
        <taxon>Roseiarcaceae</taxon>
        <taxon>Roseiarcus</taxon>
    </lineage>
</organism>
<feature type="region of interest" description="Disordered" evidence="1">
    <location>
        <begin position="31"/>
        <end position="63"/>
    </location>
</feature>
<dbReference type="AlphaFoldDB" id="A0A366EJ30"/>
<evidence type="ECO:0000313" key="3">
    <source>
        <dbReference type="Proteomes" id="UP000253529"/>
    </source>
</evidence>
<accession>A0A366EJ30</accession>
<evidence type="ECO:0000313" key="2">
    <source>
        <dbReference type="EMBL" id="RBP02427.1"/>
    </source>
</evidence>
<proteinExistence type="predicted"/>
<sequence length="63" mass="7082">MKPLSKYTMARLRNHFEVLLGHRRASEINSGDIETAHSDGRPRTAASRTLGPDRRSAPNWVPV</sequence>
<evidence type="ECO:0000256" key="1">
    <source>
        <dbReference type="SAM" id="MobiDB-lite"/>
    </source>
</evidence>
<name>A0A366EJ30_9HYPH</name>
<dbReference type="Proteomes" id="UP000253529">
    <property type="component" value="Unassembled WGS sequence"/>
</dbReference>
<comment type="caution">
    <text evidence="2">The sequence shown here is derived from an EMBL/GenBank/DDBJ whole genome shotgun (WGS) entry which is preliminary data.</text>
</comment>
<dbReference type="EMBL" id="QNRK01000052">
    <property type="protein sequence ID" value="RBP02427.1"/>
    <property type="molecule type" value="Genomic_DNA"/>
</dbReference>
<gene>
    <name evidence="2" type="ORF">DFR50_15215</name>
</gene>
<protein>
    <submittedName>
        <fullName evidence="2">Uncharacterized protein</fullName>
    </submittedName>
</protein>